<name>A0A4Q2DKE5_9AGAR</name>
<protein>
    <submittedName>
        <fullName evidence="3">Uncharacterized protein</fullName>
    </submittedName>
</protein>
<reference evidence="3 4" key="1">
    <citation type="submission" date="2019-01" db="EMBL/GenBank/DDBJ databases">
        <title>Draft genome sequence of Psathyrella aberdarensis IHI B618.</title>
        <authorList>
            <person name="Buettner E."/>
            <person name="Kellner H."/>
        </authorList>
    </citation>
    <scope>NUCLEOTIDE SEQUENCE [LARGE SCALE GENOMIC DNA]</scope>
    <source>
        <strain evidence="3 4">IHI B618</strain>
    </source>
</reference>
<feature type="compositionally biased region" description="Pro residues" evidence="1">
    <location>
        <begin position="35"/>
        <end position="45"/>
    </location>
</feature>
<feature type="compositionally biased region" description="Polar residues" evidence="1">
    <location>
        <begin position="16"/>
        <end position="30"/>
    </location>
</feature>
<evidence type="ECO:0000313" key="4">
    <source>
        <dbReference type="Proteomes" id="UP000290288"/>
    </source>
</evidence>
<feature type="compositionally biased region" description="Basic residues" evidence="1">
    <location>
        <begin position="1"/>
        <end position="15"/>
    </location>
</feature>
<evidence type="ECO:0000313" key="3">
    <source>
        <dbReference type="EMBL" id="RXW20550.1"/>
    </source>
</evidence>
<dbReference type="AlphaFoldDB" id="A0A4Q2DKE5"/>
<feature type="region of interest" description="Disordered" evidence="1">
    <location>
        <begin position="1"/>
        <end position="78"/>
    </location>
</feature>
<keyword evidence="2" id="KW-1133">Transmembrane helix</keyword>
<feature type="transmembrane region" description="Helical" evidence="2">
    <location>
        <begin position="259"/>
        <end position="276"/>
    </location>
</feature>
<feature type="region of interest" description="Disordered" evidence="1">
    <location>
        <begin position="91"/>
        <end position="113"/>
    </location>
</feature>
<dbReference type="Proteomes" id="UP000290288">
    <property type="component" value="Unassembled WGS sequence"/>
</dbReference>
<feature type="transmembrane region" description="Helical" evidence="2">
    <location>
        <begin position="226"/>
        <end position="247"/>
    </location>
</feature>
<accession>A0A4Q2DKE5</accession>
<sequence>MPNRPRNVRNSKKNRNLNSPFESSTDSTPLDSPVLSPPTQLPTPLPELEEPVPHHPHEEVEEGEPAGLGFIVPPHDQDAPQIVQPRLIDFDHDDEPLDHPTHLSMPAPGQPHSRPPPFIANDDHDSVYPITERGDDDDMNTAPGVYRSPPFIEAQLPDEDDEEAPLPILPRISREAGGFGVEHDTDSVDHGFAGFSAVGVGGGMGIGGGHYRSPTIPRFVVFIPRFCGLWFCFVSFVSLSSFCGYAAYGALTPGRCPSIVVSFHFTLFLLPLVHAARYTSI</sequence>
<evidence type="ECO:0000256" key="1">
    <source>
        <dbReference type="SAM" id="MobiDB-lite"/>
    </source>
</evidence>
<dbReference type="EMBL" id="SDEE01000144">
    <property type="protein sequence ID" value="RXW20550.1"/>
    <property type="molecule type" value="Genomic_DNA"/>
</dbReference>
<comment type="caution">
    <text evidence="3">The sequence shown here is derived from an EMBL/GenBank/DDBJ whole genome shotgun (WGS) entry which is preliminary data.</text>
</comment>
<proteinExistence type="predicted"/>
<keyword evidence="2" id="KW-0812">Transmembrane</keyword>
<evidence type="ECO:0000256" key="2">
    <source>
        <dbReference type="SAM" id="Phobius"/>
    </source>
</evidence>
<gene>
    <name evidence="3" type="ORF">EST38_g5312</name>
</gene>
<keyword evidence="2" id="KW-0472">Membrane</keyword>
<keyword evidence="4" id="KW-1185">Reference proteome</keyword>
<organism evidence="3 4">
    <name type="scientific">Candolleomyces aberdarensis</name>
    <dbReference type="NCBI Taxonomy" id="2316362"/>
    <lineage>
        <taxon>Eukaryota</taxon>
        <taxon>Fungi</taxon>
        <taxon>Dikarya</taxon>
        <taxon>Basidiomycota</taxon>
        <taxon>Agaricomycotina</taxon>
        <taxon>Agaricomycetes</taxon>
        <taxon>Agaricomycetidae</taxon>
        <taxon>Agaricales</taxon>
        <taxon>Agaricineae</taxon>
        <taxon>Psathyrellaceae</taxon>
        <taxon>Candolleomyces</taxon>
    </lineage>
</organism>